<dbReference type="SUPFAM" id="SSF103506">
    <property type="entry name" value="Mitochondrial carrier"/>
    <property type="match status" value="1"/>
</dbReference>
<reference evidence="10 11" key="1">
    <citation type="journal article" date="2023" name="Nat. Commun.">
        <title>Origin of minicircular mitochondrial genomes in red algae.</title>
        <authorList>
            <person name="Lee Y."/>
            <person name="Cho C.H."/>
            <person name="Lee Y.M."/>
            <person name="Park S.I."/>
            <person name="Yang J.H."/>
            <person name="West J.A."/>
            <person name="Bhattacharya D."/>
            <person name="Yoon H.S."/>
        </authorList>
    </citation>
    <scope>NUCLEOTIDE SEQUENCE [LARGE SCALE GENOMIC DNA]</scope>
    <source>
        <strain evidence="10 11">CCMP1338</strain>
        <tissue evidence="10">Whole cell</tissue>
    </source>
</reference>
<comment type="caution">
    <text evidence="10">The sequence shown here is derived from an EMBL/GenBank/DDBJ whole genome shotgun (WGS) entry which is preliminary data.</text>
</comment>
<keyword evidence="4 8" id="KW-0812">Transmembrane</keyword>
<dbReference type="GO" id="GO:0055085">
    <property type="term" value="P:transmembrane transport"/>
    <property type="evidence" value="ECO:0007669"/>
    <property type="project" value="InterPro"/>
</dbReference>
<evidence type="ECO:0000256" key="5">
    <source>
        <dbReference type="ARBA" id="ARBA00022737"/>
    </source>
</evidence>
<dbReference type="EMBL" id="JAMWBK010000003">
    <property type="protein sequence ID" value="KAJ8906630.1"/>
    <property type="molecule type" value="Genomic_DNA"/>
</dbReference>
<evidence type="ECO:0000256" key="2">
    <source>
        <dbReference type="ARBA" id="ARBA00006375"/>
    </source>
</evidence>
<feature type="repeat" description="Solcar" evidence="8">
    <location>
        <begin position="134"/>
        <end position="216"/>
    </location>
</feature>
<name>A0AAV8UVL5_9RHOD</name>
<dbReference type="Pfam" id="PF00153">
    <property type="entry name" value="Mito_carr"/>
    <property type="match status" value="3"/>
</dbReference>
<dbReference type="PANTHER" id="PTHR45667">
    <property type="entry name" value="S-ADENOSYLMETHIONINE MITOCHONDRIAL CARRIER PROTEIN"/>
    <property type="match status" value="1"/>
</dbReference>
<dbReference type="AlphaFoldDB" id="A0AAV8UVL5"/>
<comment type="subcellular location">
    <subcellularLocation>
        <location evidence="1">Membrane</location>
        <topology evidence="1">Multi-pass membrane protein</topology>
    </subcellularLocation>
</comment>
<organism evidence="10 11">
    <name type="scientific">Rhodosorus marinus</name>
    <dbReference type="NCBI Taxonomy" id="101924"/>
    <lineage>
        <taxon>Eukaryota</taxon>
        <taxon>Rhodophyta</taxon>
        <taxon>Stylonematophyceae</taxon>
        <taxon>Stylonematales</taxon>
        <taxon>Stylonemataceae</taxon>
        <taxon>Rhodosorus</taxon>
    </lineage>
</organism>
<protein>
    <recommendedName>
        <fullName evidence="12">Mitochondrial carrier protein</fullName>
    </recommendedName>
</protein>
<evidence type="ECO:0000256" key="8">
    <source>
        <dbReference type="PROSITE-ProRule" id="PRU00282"/>
    </source>
</evidence>
<dbReference type="Proteomes" id="UP001157974">
    <property type="component" value="Unassembled WGS sequence"/>
</dbReference>
<feature type="repeat" description="Solcar" evidence="8">
    <location>
        <begin position="28"/>
        <end position="119"/>
    </location>
</feature>
<evidence type="ECO:0000256" key="1">
    <source>
        <dbReference type="ARBA" id="ARBA00004141"/>
    </source>
</evidence>
<keyword evidence="11" id="KW-1185">Reference proteome</keyword>
<gene>
    <name evidence="10" type="ORF">NDN08_003123</name>
</gene>
<dbReference type="InterPro" id="IPR023395">
    <property type="entry name" value="MCP_dom_sf"/>
</dbReference>
<sequence length="384" mass="42066">MKKVEVDDGIARFLQAFESMSKPFPDGLTLGEHLVAGAVATGASVFAMHPMDTIKTFIQKTRVSDGVEVVKKLNIFSASGQLIKESGPLGFYKGVGPNVFGQAPAGAVKFAAFEGLSIWADRKLFETKKLGTNLKPLVDLGCAAIAFCVCSVVLVPGEVVKQRLQAGIYSGSREALRSIWTAEGARGFYTGFSATLARDVPYTMLEFGLYHQFKRVLRWIISKDKLSSQEELMMGGLAGGFTGFVTTPLDVAKTRIMTQAVGSSHRYKNFLEAMVDITRKEGLAANFRGGTARVLWLVPFTAIYFGVHEKSKRMLLKRKGHVISHQMMLVSDLGVASNSRPRFSSQSEIDSLDCARLLHINIDKPQAQERLAAFSRDKVKRSGE</sequence>
<evidence type="ECO:0000256" key="3">
    <source>
        <dbReference type="ARBA" id="ARBA00022448"/>
    </source>
</evidence>
<dbReference type="InterPro" id="IPR002067">
    <property type="entry name" value="MCP"/>
</dbReference>
<evidence type="ECO:0000256" key="4">
    <source>
        <dbReference type="ARBA" id="ARBA00022692"/>
    </source>
</evidence>
<evidence type="ECO:0008006" key="12">
    <source>
        <dbReference type="Google" id="ProtNLM"/>
    </source>
</evidence>
<feature type="repeat" description="Solcar" evidence="8">
    <location>
        <begin position="230"/>
        <end position="314"/>
    </location>
</feature>
<dbReference type="PRINTS" id="PR00926">
    <property type="entry name" value="MITOCARRIER"/>
</dbReference>
<dbReference type="InterPro" id="IPR018108">
    <property type="entry name" value="MCP_transmembrane"/>
</dbReference>
<keyword evidence="3 9" id="KW-0813">Transport</keyword>
<evidence type="ECO:0000256" key="7">
    <source>
        <dbReference type="ARBA" id="ARBA00023136"/>
    </source>
</evidence>
<proteinExistence type="inferred from homology"/>
<dbReference type="GO" id="GO:0016020">
    <property type="term" value="C:membrane"/>
    <property type="evidence" value="ECO:0007669"/>
    <property type="project" value="UniProtKB-SubCell"/>
</dbReference>
<comment type="similarity">
    <text evidence="2 9">Belongs to the mitochondrial carrier (TC 2.A.29) family.</text>
</comment>
<accession>A0AAV8UVL5</accession>
<dbReference type="Gene3D" id="1.50.40.10">
    <property type="entry name" value="Mitochondrial carrier domain"/>
    <property type="match status" value="2"/>
</dbReference>
<keyword evidence="5" id="KW-0677">Repeat</keyword>
<keyword evidence="6" id="KW-1133">Transmembrane helix</keyword>
<evidence type="ECO:0000256" key="9">
    <source>
        <dbReference type="RuleBase" id="RU000488"/>
    </source>
</evidence>
<evidence type="ECO:0000313" key="10">
    <source>
        <dbReference type="EMBL" id="KAJ8906630.1"/>
    </source>
</evidence>
<dbReference type="PROSITE" id="PS50920">
    <property type="entry name" value="SOLCAR"/>
    <property type="match status" value="3"/>
</dbReference>
<evidence type="ECO:0000256" key="6">
    <source>
        <dbReference type="ARBA" id="ARBA00022989"/>
    </source>
</evidence>
<evidence type="ECO:0000313" key="11">
    <source>
        <dbReference type="Proteomes" id="UP001157974"/>
    </source>
</evidence>
<keyword evidence="7 8" id="KW-0472">Membrane</keyword>